<protein>
    <recommendedName>
        <fullName evidence="10">Gonadoliberin</fullName>
    </recommendedName>
</protein>
<dbReference type="PROSITE" id="PS00473">
    <property type="entry name" value="GNRH"/>
    <property type="match status" value="1"/>
</dbReference>
<comment type="subcellular location">
    <subcellularLocation>
        <location evidence="1">Secreted</location>
    </subcellularLocation>
</comment>
<keyword evidence="7" id="KW-0732">Signal</keyword>
<evidence type="ECO:0000256" key="3">
    <source>
        <dbReference type="ARBA" id="ARBA00022525"/>
    </source>
</evidence>
<feature type="signal peptide" evidence="7">
    <location>
        <begin position="1"/>
        <end position="26"/>
    </location>
</feature>
<dbReference type="Ensembl" id="ENSPMET00000024701.1">
    <property type="protein sequence ID" value="ENSPMEP00000031591.1"/>
    <property type="gene ID" value="ENSPMEG00000018911.1"/>
</dbReference>
<accession>A0A3B3YVX3</accession>
<feature type="chain" id="PRO_5046253138" description="Gonadoliberin" evidence="7">
    <location>
        <begin position="27"/>
        <end position="98"/>
    </location>
</feature>
<keyword evidence="4" id="KW-0372">Hormone</keyword>
<evidence type="ECO:0000256" key="7">
    <source>
        <dbReference type="SAM" id="SignalP"/>
    </source>
</evidence>
<evidence type="ECO:0000256" key="1">
    <source>
        <dbReference type="ARBA" id="ARBA00004613"/>
    </source>
</evidence>
<keyword evidence="9" id="KW-1185">Reference proteome</keyword>
<keyword evidence="5" id="KW-0027">Amidation</keyword>
<dbReference type="GO" id="GO:0005576">
    <property type="term" value="C:extracellular region"/>
    <property type="evidence" value="ECO:0007669"/>
    <property type="project" value="UniProtKB-SubCell"/>
</dbReference>
<reference evidence="8" key="2">
    <citation type="submission" date="2025-09" db="UniProtKB">
        <authorList>
            <consortium name="Ensembl"/>
        </authorList>
    </citation>
    <scope>IDENTIFICATION</scope>
</reference>
<evidence type="ECO:0000256" key="2">
    <source>
        <dbReference type="ARBA" id="ARBA00010968"/>
    </source>
</evidence>
<proteinExistence type="inferred from homology"/>
<dbReference type="Proteomes" id="UP000261480">
    <property type="component" value="Unplaced"/>
</dbReference>
<organism evidence="8 9">
    <name type="scientific">Poecilia mexicana</name>
    <dbReference type="NCBI Taxonomy" id="48701"/>
    <lineage>
        <taxon>Eukaryota</taxon>
        <taxon>Metazoa</taxon>
        <taxon>Chordata</taxon>
        <taxon>Craniata</taxon>
        <taxon>Vertebrata</taxon>
        <taxon>Euteleostomi</taxon>
        <taxon>Actinopterygii</taxon>
        <taxon>Neopterygii</taxon>
        <taxon>Teleostei</taxon>
        <taxon>Neoteleostei</taxon>
        <taxon>Acanthomorphata</taxon>
        <taxon>Ovalentaria</taxon>
        <taxon>Atherinomorphae</taxon>
        <taxon>Cyprinodontiformes</taxon>
        <taxon>Poeciliidae</taxon>
        <taxon>Poeciliinae</taxon>
        <taxon>Poecilia</taxon>
    </lineage>
</organism>
<name>A0A3B3YVX3_9TELE</name>
<evidence type="ECO:0000313" key="9">
    <source>
        <dbReference type="Proteomes" id="UP000261480"/>
    </source>
</evidence>
<evidence type="ECO:0000313" key="8">
    <source>
        <dbReference type="Ensembl" id="ENSPMEP00000031591.1"/>
    </source>
</evidence>
<keyword evidence="3" id="KW-0964">Secreted</keyword>
<evidence type="ECO:0008006" key="10">
    <source>
        <dbReference type="Google" id="ProtNLM"/>
    </source>
</evidence>
<keyword evidence="6" id="KW-0873">Pyrrolidone carboxylic acid</keyword>
<evidence type="ECO:0000256" key="5">
    <source>
        <dbReference type="ARBA" id="ARBA00022815"/>
    </source>
</evidence>
<reference evidence="8" key="1">
    <citation type="submission" date="2025-08" db="UniProtKB">
        <authorList>
            <consortium name="Ensembl"/>
        </authorList>
    </citation>
    <scope>IDENTIFICATION</scope>
</reference>
<dbReference type="InterPro" id="IPR002012">
    <property type="entry name" value="GnRH"/>
</dbReference>
<dbReference type="AlphaFoldDB" id="A0A3B3YVX3"/>
<evidence type="ECO:0000256" key="6">
    <source>
        <dbReference type="ARBA" id="ARBA00023283"/>
    </source>
</evidence>
<comment type="similarity">
    <text evidence="2">Belongs to the GnRH family.</text>
</comment>
<sequence length="98" mass="10766">MHKSMAVRTLTLWLLLVGTVLSLGSGQHWSFGLSPGGKRELDGFPNTLDSIFEGFAHMAAPRNVLGCAEESLPAKIYRMKGLLGSMSEREHGHQPFEK</sequence>
<dbReference type="GO" id="GO:0005179">
    <property type="term" value="F:hormone activity"/>
    <property type="evidence" value="ECO:0007669"/>
    <property type="project" value="UniProtKB-KW"/>
</dbReference>
<evidence type="ECO:0000256" key="4">
    <source>
        <dbReference type="ARBA" id="ARBA00022702"/>
    </source>
</evidence>